<feature type="modified residue" description="4-aspartylphosphate" evidence="6">
    <location>
        <position position="41"/>
    </location>
</feature>
<keyword evidence="11" id="KW-1185">Reference proteome</keyword>
<protein>
    <submittedName>
        <fullName evidence="10">DNA-binding response regulator</fullName>
    </submittedName>
</protein>
<evidence type="ECO:0000256" key="5">
    <source>
        <dbReference type="ARBA" id="ARBA00023163"/>
    </source>
</evidence>
<evidence type="ECO:0000256" key="3">
    <source>
        <dbReference type="ARBA" id="ARBA00023015"/>
    </source>
</evidence>
<dbReference type="Pfam" id="PF00072">
    <property type="entry name" value="Response_reg"/>
    <property type="match status" value="1"/>
</dbReference>
<dbReference type="InterPro" id="IPR001789">
    <property type="entry name" value="Sig_transdc_resp-reg_receiver"/>
</dbReference>
<dbReference type="PANTHER" id="PTHR48111:SF1">
    <property type="entry name" value="TWO-COMPONENT RESPONSE REGULATOR ORR33"/>
    <property type="match status" value="1"/>
</dbReference>
<dbReference type="GO" id="GO:0032993">
    <property type="term" value="C:protein-DNA complex"/>
    <property type="evidence" value="ECO:0007669"/>
    <property type="project" value="TreeGrafter"/>
</dbReference>
<dbReference type="Pfam" id="PF00486">
    <property type="entry name" value="Trans_reg_C"/>
    <property type="match status" value="1"/>
</dbReference>
<dbReference type="EMBL" id="BRXS01000001">
    <property type="protein sequence ID" value="GLC23683.1"/>
    <property type="molecule type" value="Genomic_DNA"/>
</dbReference>
<feature type="domain" description="OmpR/PhoB-type" evidence="9">
    <location>
        <begin position="114"/>
        <end position="212"/>
    </location>
</feature>
<dbReference type="CDD" id="cd17574">
    <property type="entry name" value="REC_OmpR"/>
    <property type="match status" value="1"/>
</dbReference>
<keyword evidence="5" id="KW-0804">Transcription</keyword>
<dbReference type="AlphaFoldDB" id="A0AA37V8Q8"/>
<evidence type="ECO:0000256" key="4">
    <source>
        <dbReference type="ARBA" id="ARBA00023125"/>
    </source>
</evidence>
<evidence type="ECO:0000256" key="6">
    <source>
        <dbReference type="PROSITE-ProRule" id="PRU00169"/>
    </source>
</evidence>
<comment type="caution">
    <text evidence="10">The sequence shown here is derived from an EMBL/GenBank/DDBJ whole genome shotgun (WGS) entry which is preliminary data.</text>
</comment>
<dbReference type="Proteomes" id="UP001161325">
    <property type="component" value="Unassembled WGS sequence"/>
</dbReference>
<evidence type="ECO:0000259" key="8">
    <source>
        <dbReference type="PROSITE" id="PS50110"/>
    </source>
</evidence>
<keyword evidence="2" id="KW-0902">Two-component regulatory system</keyword>
<dbReference type="Gene3D" id="3.40.50.2300">
    <property type="match status" value="1"/>
</dbReference>
<dbReference type="PROSITE" id="PS51755">
    <property type="entry name" value="OMPR_PHOB"/>
    <property type="match status" value="1"/>
</dbReference>
<feature type="domain" description="Response regulatory" evidence="8">
    <location>
        <begin position="1"/>
        <end position="106"/>
    </location>
</feature>
<keyword evidence="1 6" id="KW-0597">Phosphoprotein</keyword>
<dbReference type="CDD" id="cd00383">
    <property type="entry name" value="trans_reg_C"/>
    <property type="match status" value="1"/>
</dbReference>
<proteinExistence type="predicted"/>
<dbReference type="PANTHER" id="PTHR48111">
    <property type="entry name" value="REGULATOR OF RPOS"/>
    <property type="match status" value="1"/>
</dbReference>
<sequence length="217" mass="23939">MFAELIRHALREEGHLVDVATDCAEARATTSEHAYDGILLDVSLPDGSGLTLARELRQEGSETPILMITGNDGKRDVVQGLDAGADDYLTKPLDDEILKARVRALVRRREPRGIETLSFGGIVIDRAMRRATIDGHRVALAPREFTLLAFLVQHAEQIVTRSELLEKVWDLTLDPGSNVVDVHVARLRGKLREHHAKPTLVTVRGTGYVLTLGPSEE</sequence>
<dbReference type="GO" id="GO:0005829">
    <property type="term" value="C:cytosol"/>
    <property type="evidence" value="ECO:0007669"/>
    <property type="project" value="TreeGrafter"/>
</dbReference>
<feature type="DNA-binding region" description="OmpR/PhoB-type" evidence="7">
    <location>
        <begin position="114"/>
        <end position="212"/>
    </location>
</feature>
<evidence type="ECO:0000313" key="11">
    <source>
        <dbReference type="Proteomes" id="UP001161325"/>
    </source>
</evidence>
<dbReference type="InterPro" id="IPR001867">
    <property type="entry name" value="OmpR/PhoB-type_DNA-bd"/>
</dbReference>
<dbReference type="SMART" id="SM00862">
    <property type="entry name" value="Trans_reg_C"/>
    <property type="match status" value="1"/>
</dbReference>
<dbReference type="GO" id="GO:0000976">
    <property type="term" value="F:transcription cis-regulatory region binding"/>
    <property type="evidence" value="ECO:0007669"/>
    <property type="project" value="TreeGrafter"/>
</dbReference>
<dbReference type="InterPro" id="IPR036388">
    <property type="entry name" value="WH-like_DNA-bd_sf"/>
</dbReference>
<evidence type="ECO:0000256" key="7">
    <source>
        <dbReference type="PROSITE-ProRule" id="PRU01091"/>
    </source>
</evidence>
<evidence type="ECO:0000256" key="2">
    <source>
        <dbReference type="ARBA" id="ARBA00023012"/>
    </source>
</evidence>
<organism evidence="10 11">
    <name type="scientific">Roseisolibacter agri</name>
    <dbReference type="NCBI Taxonomy" id="2014610"/>
    <lineage>
        <taxon>Bacteria</taxon>
        <taxon>Pseudomonadati</taxon>
        <taxon>Gemmatimonadota</taxon>
        <taxon>Gemmatimonadia</taxon>
        <taxon>Gemmatimonadales</taxon>
        <taxon>Gemmatimonadaceae</taxon>
        <taxon>Roseisolibacter</taxon>
    </lineage>
</organism>
<dbReference type="SMART" id="SM00448">
    <property type="entry name" value="REC"/>
    <property type="match status" value="1"/>
</dbReference>
<keyword evidence="3" id="KW-0805">Transcription regulation</keyword>
<accession>A0AA37V8Q8</accession>
<evidence type="ECO:0000313" key="10">
    <source>
        <dbReference type="EMBL" id="GLC23683.1"/>
    </source>
</evidence>
<dbReference type="GO" id="GO:0006355">
    <property type="term" value="P:regulation of DNA-templated transcription"/>
    <property type="evidence" value="ECO:0007669"/>
    <property type="project" value="InterPro"/>
</dbReference>
<keyword evidence="4 7" id="KW-0238">DNA-binding</keyword>
<evidence type="ECO:0000259" key="9">
    <source>
        <dbReference type="PROSITE" id="PS51755"/>
    </source>
</evidence>
<dbReference type="InterPro" id="IPR011006">
    <property type="entry name" value="CheY-like_superfamily"/>
</dbReference>
<name>A0AA37V8Q8_9BACT</name>
<dbReference type="PROSITE" id="PS50110">
    <property type="entry name" value="RESPONSE_REGULATORY"/>
    <property type="match status" value="1"/>
</dbReference>
<dbReference type="GO" id="GO:0000156">
    <property type="term" value="F:phosphorelay response regulator activity"/>
    <property type="evidence" value="ECO:0007669"/>
    <property type="project" value="TreeGrafter"/>
</dbReference>
<dbReference type="InterPro" id="IPR039420">
    <property type="entry name" value="WalR-like"/>
</dbReference>
<dbReference type="SUPFAM" id="SSF52172">
    <property type="entry name" value="CheY-like"/>
    <property type="match status" value="1"/>
</dbReference>
<evidence type="ECO:0000256" key="1">
    <source>
        <dbReference type="ARBA" id="ARBA00022553"/>
    </source>
</evidence>
<reference evidence="10" key="1">
    <citation type="submission" date="2022-08" db="EMBL/GenBank/DDBJ databases">
        <title>Draft genome sequencing of Roseisolibacter agri AW1220.</title>
        <authorList>
            <person name="Tobiishi Y."/>
            <person name="Tonouchi A."/>
        </authorList>
    </citation>
    <scope>NUCLEOTIDE SEQUENCE</scope>
    <source>
        <strain evidence="10">AW1220</strain>
    </source>
</reference>
<dbReference type="Gene3D" id="1.10.10.10">
    <property type="entry name" value="Winged helix-like DNA-binding domain superfamily/Winged helix DNA-binding domain"/>
    <property type="match status" value="1"/>
</dbReference>
<gene>
    <name evidence="10" type="ORF">rosag_01960</name>
</gene>